<sequence>MKLHCLDRTLFRSSHSLNGVHLPAPMETHLWYVKPSEVKSESLLKQYFDILSPCERENVLRLQGEELRKSALLARALVRTTIAKYQMNSPVDPRSLKFRKNMHGKPEVCWPSMDDWDPPPLHFNLSHTSSLIACGVTVNSQIGIDVEEKQRSTKHDILSFARRYFSKYEVQLLAAVSDPQAQQREFIKLWTLKEAYVKALGKGFSGAPFKTFTIRFRAVMEGGFKALDESSTKGYEIIVDSVDDPTNVTTSWQFLLLELGGSHYAAICTEKHSALDGKRNAPGKLMVWKTIPFLEDEYVSGTDAVKMICGLQ</sequence>
<evidence type="ECO:0000256" key="2">
    <source>
        <dbReference type="ARBA" id="ARBA00022679"/>
    </source>
</evidence>
<proteinExistence type="evidence at transcript level"/>
<dbReference type="EC" id="2.7.8.7" evidence="1"/>
<protein>
    <recommendedName>
        <fullName evidence="1">holo-[acyl-carrier-protein] synthase</fullName>
        <ecNumber evidence="1">2.7.8.7</ecNumber>
    </recommendedName>
</protein>
<dbReference type="AlphaFoldDB" id="A0A0R5QMQ8"/>
<feature type="domain" description="4'-phosphopantetheinyl transferase N-terminal" evidence="4">
    <location>
        <begin position="43"/>
        <end position="132"/>
    </location>
</feature>
<evidence type="ECO:0000259" key="3">
    <source>
        <dbReference type="Pfam" id="PF01648"/>
    </source>
</evidence>
<dbReference type="GO" id="GO:0019878">
    <property type="term" value="P:lysine biosynthetic process via aminoadipic acid"/>
    <property type="evidence" value="ECO:0007669"/>
    <property type="project" value="TreeGrafter"/>
</dbReference>
<dbReference type="EMBL" id="KF887926">
    <property type="protein sequence ID" value="AIU99498.1"/>
    <property type="molecule type" value="mRNA"/>
</dbReference>
<evidence type="ECO:0000313" key="5">
    <source>
        <dbReference type="EMBL" id="AIU99498.1"/>
    </source>
</evidence>
<evidence type="ECO:0000256" key="1">
    <source>
        <dbReference type="ARBA" id="ARBA00013172"/>
    </source>
</evidence>
<name>A0A0R5QMQ8_SALMI</name>
<dbReference type="Gene3D" id="3.90.470.20">
    <property type="entry name" value="4'-phosphopantetheinyl transferase domain"/>
    <property type="match status" value="2"/>
</dbReference>
<organism evidence="5">
    <name type="scientific">Salvia miltiorrhiza</name>
    <name type="common">Chinese sage</name>
    <dbReference type="NCBI Taxonomy" id="226208"/>
    <lineage>
        <taxon>Eukaryota</taxon>
        <taxon>Viridiplantae</taxon>
        <taxon>Streptophyta</taxon>
        <taxon>Embryophyta</taxon>
        <taxon>Tracheophyta</taxon>
        <taxon>Spermatophyta</taxon>
        <taxon>Magnoliopsida</taxon>
        <taxon>eudicotyledons</taxon>
        <taxon>Gunneridae</taxon>
        <taxon>Pentapetalae</taxon>
        <taxon>asterids</taxon>
        <taxon>lamiids</taxon>
        <taxon>Lamiales</taxon>
        <taxon>Lamiaceae</taxon>
        <taxon>Nepetoideae</taxon>
        <taxon>Mentheae</taxon>
        <taxon>Salviinae</taxon>
        <taxon>Salvia</taxon>
        <taxon>Salvia incertae sedis</taxon>
    </lineage>
</organism>
<dbReference type="Pfam" id="PF01648">
    <property type="entry name" value="ACPS"/>
    <property type="match status" value="1"/>
</dbReference>
<dbReference type="PANTHER" id="PTHR12215">
    <property type="entry name" value="PHOSPHOPANTETHEINE TRANSFERASE"/>
    <property type="match status" value="1"/>
</dbReference>
<feature type="domain" description="4'-phosphopantetheinyl transferase" evidence="3">
    <location>
        <begin position="141"/>
        <end position="223"/>
    </location>
</feature>
<dbReference type="GO" id="GO:0005829">
    <property type="term" value="C:cytosol"/>
    <property type="evidence" value="ECO:0007669"/>
    <property type="project" value="TreeGrafter"/>
</dbReference>
<dbReference type="InterPro" id="IPR008278">
    <property type="entry name" value="4-PPantetheinyl_Trfase_dom"/>
</dbReference>
<dbReference type="SUPFAM" id="SSF56214">
    <property type="entry name" value="4'-phosphopantetheinyl transferase"/>
    <property type="match status" value="2"/>
</dbReference>
<dbReference type="InterPro" id="IPR037143">
    <property type="entry name" value="4-PPantetheinyl_Trfase_dom_sf"/>
</dbReference>
<dbReference type="FunFam" id="3.90.470.20:FF:000010">
    <property type="entry name" value="L-aminoadipate-semialdehyde dehydrogenase-phosphopantetheinyl transferase"/>
    <property type="match status" value="1"/>
</dbReference>
<dbReference type="PANTHER" id="PTHR12215:SF15">
    <property type="entry name" value="4'-PHOSPHOPANTETHEINYL TRANSFERASE SUPERFAMILY-RELATED"/>
    <property type="match status" value="1"/>
</dbReference>
<dbReference type="GO" id="GO:0000287">
    <property type="term" value="F:magnesium ion binding"/>
    <property type="evidence" value="ECO:0007669"/>
    <property type="project" value="InterPro"/>
</dbReference>
<dbReference type="InterPro" id="IPR055066">
    <property type="entry name" value="AASDHPPT_N"/>
</dbReference>
<reference evidence="5" key="1">
    <citation type="submission" date="2013-11" db="EMBL/GenBank/DDBJ databases">
        <title>Genome-wide identification and characterization of novel genes involved in fatty acid biosynthesis in Salvia miltiorrhiza.</title>
        <authorList>
            <person name="Zhang J."/>
            <person name="Liu C."/>
        </authorList>
    </citation>
    <scope>NUCLEOTIDE SEQUENCE</scope>
</reference>
<accession>A0A0R5QMQ8</accession>
<dbReference type="Pfam" id="PF22624">
    <property type="entry name" value="AASDHPPT_N"/>
    <property type="match status" value="1"/>
</dbReference>
<dbReference type="InterPro" id="IPR050559">
    <property type="entry name" value="P-Pant_transferase_sf"/>
</dbReference>
<keyword evidence="2" id="KW-0808">Transferase</keyword>
<evidence type="ECO:0000259" key="4">
    <source>
        <dbReference type="Pfam" id="PF22624"/>
    </source>
</evidence>
<dbReference type="GO" id="GO:0008897">
    <property type="term" value="F:holo-[acyl-carrier-protein] synthase activity"/>
    <property type="evidence" value="ECO:0007669"/>
    <property type="project" value="UniProtKB-EC"/>
</dbReference>